<protein>
    <submittedName>
        <fullName evidence="1">Uncharacterized protein</fullName>
    </submittedName>
</protein>
<evidence type="ECO:0000313" key="1">
    <source>
        <dbReference type="EMBL" id="KAJ9582639.1"/>
    </source>
</evidence>
<dbReference type="Proteomes" id="UP001233999">
    <property type="component" value="Unassembled WGS sequence"/>
</dbReference>
<gene>
    <name evidence="1" type="ORF">L9F63_023017</name>
</gene>
<proteinExistence type="predicted"/>
<accession>A0AAD7ZKY6</accession>
<organism evidence="1 2">
    <name type="scientific">Diploptera punctata</name>
    <name type="common">Pacific beetle cockroach</name>
    <dbReference type="NCBI Taxonomy" id="6984"/>
    <lineage>
        <taxon>Eukaryota</taxon>
        <taxon>Metazoa</taxon>
        <taxon>Ecdysozoa</taxon>
        <taxon>Arthropoda</taxon>
        <taxon>Hexapoda</taxon>
        <taxon>Insecta</taxon>
        <taxon>Pterygota</taxon>
        <taxon>Neoptera</taxon>
        <taxon>Polyneoptera</taxon>
        <taxon>Dictyoptera</taxon>
        <taxon>Blattodea</taxon>
        <taxon>Blaberoidea</taxon>
        <taxon>Blaberidae</taxon>
        <taxon>Diplopterinae</taxon>
        <taxon>Diploptera</taxon>
    </lineage>
</organism>
<evidence type="ECO:0000313" key="2">
    <source>
        <dbReference type="Proteomes" id="UP001233999"/>
    </source>
</evidence>
<dbReference type="AlphaFoldDB" id="A0AAD7ZKY6"/>
<sequence>MMEAPYLCVLYVATAGQQGPGLGADEEEIVLLVYVVIDMGQNKVVGVQQYLVKPRVADINENVLSEQIQQYNRSDRIYCKKELEMTDMPRKASIDTRMSKCSCSDNHNVFRTIGPLSTTNNFSKSIEE</sequence>
<keyword evidence="2" id="KW-1185">Reference proteome</keyword>
<reference evidence="1" key="1">
    <citation type="journal article" date="2023" name="IScience">
        <title>Live-bearing cockroach genome reveals convergent evolutionary mechanisms linked to viviparity in insects and beyond.</title>
        <authorList>
            <person name="Fouks B."/>
            <person name="Harrison M.C."/>
            <person name="Mikhailova A.A."/>
            <person name="Marchal E."/>
            <person name="English S."/>
            <person name="Carruthers M."/>
            <person name="Jennings E.C."/>
            <person name="Chiamaka E.L."/>
            <person name="Frigard R.A."/>
            <person name="Pippel M."/>
            <person name="Attardo G.M."/>
            <person name="Benoit J.B."/>
            <person name="Bornberg-Bauer E."/>
            <person name="Tobe S.S."/>
        </authorList>
    </citation>
    <scope>NUCLEOTIDE SEQUENCE</scope>
    <source>
        <strain evidence="1">Stay&amp;Tobe</strain>
    </source>
</reference>
<name>A0AAD7ZKY6_DIPPU</name>
<reference evidence="1" key="2">
    <citation type="submission" date="2023-05" db="EMBL/GenBank/DDBJ databases">
        <authorList>
            <person name="Fouks B."/>
        </authorList>
    </citation>
    <scope>NUCLEOTIDE SEQUENCE</scope>
    <source>
        <strain evidence="1">Stay&amp;Tobe</strain>
        <tissue evidence="1">Testes</tissue>
    </source>
</reference>
<comment type="caution">
    <text evidence="1">The sequence shown here is derived from an EMBL/GenBank/DDBJ whole genome shotgun (WGS) entry which is preliminary data.</text>
</comment>
<dbReference type="EMBL" id="JASPKZ010007782">
    <property type="protein sequence ID" value="KAJ9582639.1"/>
    <property type="molecule type" value="Genomic_DNA"/>
</dbReference>
<feature type="non-terminal residue" evidence="1">
    <location>
        <position position="128"/>
    </location>
</feature>